<accession>A0ABV7AVC1</accession>
<comment type="caution">
    <text evidence="12">The sequence shown here is derived from an EMBL/GenBank/DDBJ whole genome shotgun (WGS) entry which is preliminary data.</text>
</comment>
<name>A0ABV7AVC1_9GAMM</name>
<dbReference type="EMBL" id="JBHRSJ010000029">
    <property type="protein sequence ID" value="MFC2973352.1"/>
    <property type="molecule type" value="Genomic_DNA"/>
</dbReference>
<dbReference type="SUPFAM" id="SSF141868">
    <property type="entry name" value="EAL domain-like"/>
    <property type="match status" value="1"/>
</dbReference>
<dbReference type="SMART" id="SM00052">
    <property type="entry name" value="EAL"/>
    <property type="match status" value="1"/>
</dbReference>
<evidence type="ECO:0000259" key="11">
    <source>
        <dbReference type="PROSITE" id="PS50883"/>
    </source>
</evidence>
<dbReference type="PANTHER" id="PTHR33121:SF81">
    <property type="entry name" value="CYCLIC DI-GMP PHOSPHODIESTERASE PDEB-RELATED"/>
    <property type="match status" value="1"/>
</dbReference>
<dbReference type="CDD" id="cd01948">
    <property type="entry name" value="EAL"/>
    <property type="match status" value="1"/>
</dbReference>
<evidence type="ECO:0000256" key="5">
    <source>
        <dbReference type="ARBA" id="ARBA00022692"/>
    </source>
</evidence>
<dbReference type="RefSeq" id="WP_377815037.1">
    <property type="nucleotide sequence ID" value="NZ_JBHRSJ010000029.1"/>
</dbReference>
<evidence type="ECO:0000256" key="1">
    <source>
        <dbReference type="ARBA" id="ARBA00004651"/>
    </source>
</evidence>
<evidence type="ECO:0000256" key="9">
    <source>
        <dbReference type="ARBA" id="ARBA00034290"/>
    </source>
</evidence>
<evidence type="ECO:0000256" key="4">
    <source>
        <dbReference type="ARBA" id="ARBA00022636"/>
    </source>
</evidence>
<dbReference type="EC" id="3.1.4.52" evidence="2"/>
<dbReference type="InterPro" id="IPR050706">
    <property type="entry name" value="Cyclic-di-GMP_PDE-like"/>
</dbReference>
<evidence type="ECO:0000256" key="3">
    <source>
        <dbReference type="ARBA" id="ARBA00022475"/>
    </source>
</evidence>
<evidence type="ECO:0000256" key="6">
    <source>
        <dbReference type="ARBA" id="ARBA00022801"/>
    </source>
</evidence>
<comment type="catalytic activity">
    <reaction evidence="9">
        <text>3',3'-c-di-GMP + H2O = 5'-phosphoguanylyl(3'-&gt;5')guanosine + H(+)</text>
        <dbReference type="Rhea" id="RHEA:24902"/>
        <dbReference type="ChEBI" id="CHEBI:15377"/>
        <dbReference type="ChEBI" id="CHEBI:15378"/>
        <dbReference type="ChEBI" id="CHEBI:58754"/>
        <dbReference type="ChEBI" id="CHEBI:58805"/>
        <dbReference type="EC" id="3.1.4.52"/>
    </reaction>
</comment>
<dbReference type="Pfam" id="PF00563">
    <property type="entry name" value="EAL"/>
    <property type="match status" value="1"/>
</dbReference>
<dbReference type="Proteomes" id="UP001595457">
    <property type="component" value="Unassembled WGS sequence"/>
</dbReference>
<dbReference type="InterPro" id="IPR001633">
    <property type="entry name" value="EAL_dom"/>
</dbReference>
<comment type="subcellular location">
    <subcellularLocation>
        <location evidence="1">Cell membrane</location>
        <topology evidence="1">Multi-pass membrane protein</topology>
    </subcellularLocation>
</comment>
<keyword evidence="8" id="KW-0472">Membrane</keyword>
<dbReference type="Pfam" id="PF12792">
    <property type="entry name" value="CSS-motif"/>
    <property type="match status" value="1"/>
</dbReference>
<dbReference type="Gene3D" id="3.20.20.450">
    <property type="entry name" value="EAL domain"/>
    <property type="match status" value="1"/>
</dbReference>
<keyword evidence="6" id="KW-0378">Hydrolase</keyword>
<reference evidence="13" key="1">
    <citation type="journal article" date="2019" name="Int. J. Syst. Evol. Microbiol.">
        <title>The Global Catalogue of Microorganisms (GCM) 10K type strain sequencing project: providing services to taxonomists for standard genome sequencing and annotation.</title>
        <authorList>
            <consortium name="The Broad Institute Genomics Platform"/>
            <consortium name="The Broad Institute Genome Sequencing Center for Infectious Disease"/>
            <person name="Wu L."/>
            <person name="Ma J."/>
        </authorList>
    </citation>
    <scope>NUCLEOTIDE SEQUENCE [LARGE SCALE GENOMIC DNA]</scope>
    <source>
        <strain evidence="13">KCTC 62195</strain>
    </source>
</reference>
<keyword evidence="3" id="KW-1003">Cell membrane</keyword>
<protein>
    <recommendedName>
        <fullName evidence="2">cyclic-guanylate-specific phosphodiesterase</fullName>
        <ecNumber evidence="2">3.1.4.52</ecNumber>
    </recommendedName>
</protein>
<dbReference type="PROSITE" id="PS50883">
    <property type="entry name" value="EAL"/>
    <property type="match status" value="1"/>
</dbReference>
<dbReference type="PANTHER" id="PTHR33121">
    <property type="entry name" value="CYCLIC DI-GMP PHOSPHODIESTERASE PDEF"/>
    <property type="match status" value="1"/>
</dbReference>
<organism evidence="12 13">
    <name type="scientific">Azotobacter bryophylli</name>
    <dbReference type="NCBI Taxonomy" id="1986537"/>
    <lineage>
        <taxon>Bacteria</taxon>
        <taxon>Pseudomonadati</taxon>
        <taxon>Pseudomonadota</taxon>
        <taxon>Gammaproteobacteria</taxon>
        <taxon>Pseudomonadales</taxon>
        <taxon>Pseudomonadaceae</taxon>
        <taxon>Azotobacter</taxon>
    </lineage>
</organism>
<evidence type="ECO:0000256" key="10">
    <source>
        <dbReference type="SAM" id="MobiDB-lite"/>
    </source>
</evidence>
<keyword evidence="5" id="KW-0812">Transmembrane</keyword>
<feature type="domain" description="EAL" evidence="11">
    <location>
        <begin position="277"/>
        <end position="529"/>
    </location>
</feature>
<gene>
    <name evidence="12" type="ORF">ACFOJE_14175</name>
</gene>
<keyword evidence="4" id="KW-0973">c-di-GMP</keyword>
<dbReference type="InterPro" id="IPR024744">
    <property type="entry name" value="CSS-motif_dom"/>
</dbReference>
<evidence type="ECO:0000256" key="2">
    <source>
        <dbReference type="ARBA" id="ARBA00012282"/>
    </source>
</evidence>
<evidence type="ECO:0000256" key="7">
    <source>
        <dbReference type="ARBA" id="ARBA00022989"/>
    </source>
</evidence>
<feature type="region of interest" description="Disordered" evidence="10">
    <location>
        <begin position="112"/>
        <end position="131"/>
    </location>
</feature>
<keyword evidence="13" id="KW-1185">Reference proteome</keyword>
<sequence length="538" mass="60445">MWQAMRGLRQRLDHPWRMAALATLLSLLLLVLGSLGLALMQAREAEREALDARGERFLQRIEQVFGQLRQALDRLERQPLRQCDRTMQELLAQISFDHRFVQEAAFIDGDQHCSSRLQRPSTPPRRAADVQAPPHRYWLDTTAEPKGDLAALVLARGPFHVFAARAHLLDMVDLSDGADLYLIPRGSRWALPILGASQPWPLGQSATDDPEPDTLRTLGDRLLYRMAGDDPAYQLALVVPSASLHQRIHTTWHAWLPGCLPLALLIGASTYLLVRTRQSLERELQAALDHRELRVHYQPIFELASRRCIGAEALVRWRRPDGSPISPELFIPLAESTGQIRQITEHMLQQVLEELGELLREHPELYVSVNLAACDVCEPRVGLLAERLLARYRVSPAQIAFEITERGLLDLDSARSHLEGLRARGHRVLIDDFGTGYANLAYLQELPVDCLKIDRAFIAALPADAGGRGVAPHIIRMARDLQIKVIAEGIEHEEQARLLVLEGADYGQGWLFARPLTADQFRELIGRQSGELPAIRVA</sequence>
<evidence type="ECO:0000313" key="12">
    <source>
        <dbReference type="EMBL" id="MFC2973352.1"/>
    </source>
</evidence>
<proteinExistence type="predicted"/>
<evidence type="ECO:0000256" key="8">
    <source>
        <dbReference type="ARBA" id="ARBA00023136"/>
    </source>
</evidence>
<evidence type="ECO:0000313" key="13">
    <source>
        <dbReference type="Proteomes" id="UP001595457"/>
    </source>
</evidence>
<dbReference type="InterPro" id="IPR035919">
    <property type="entry name" value="EAL_sf"/>
</dbReference>
<keyword evidence="7" id="KW-1133">Transmembrane helix</keyword>